<dbReference type="SUPFAM" id="SSF53335">
    <property type="entry name" value="S-adenosyl-L-methionine-dependent methyltransferases"/>
    <property type="match status" value="1"/>
</dbReference>
<comment type="caution">
    <text evidence="6">The sequence shown here is derived from an EMBL/GenBank/DDBJ whole genome shotgun (WGS) entry which is preliminary data.</text>
</comment>
<dbReference type="InterPro" id="IPR051419">
    <property type="entry name" value="Lys/N-term_MeTrsfase_sf"/>
</dbReference>
<feature type="region of interest" description="Disordered" evidence="4">
    <location>
        <begin position="217"/>
        <end position="255"/>
    </location>
</feature>
<keyword evidence="2" id="KW-0489">Methyltransferase</keyword>
<dbReference type="FunFam" id="3.40.50.150:FF:000363">
    <property type="entry name" value="Methyltransferase domain containing protein"/>
    <property type="match status" value="1"/>
</dbReference>
<accession>A0AAW0EUU1</accession>
<keyword evidence="3" id="KW-0808">Transferase</keyword>
<evidence type="ECO:0000256" key="2">
    <source>
        <dbReference type="ARBA" id="ARBA00022603"/>
    </source>
</evidence>
<proteinExistence type="inferred from homology"/>
<organism evidence="6 7">
    <name type="scientific">Novymonas esmeraldas</name>
    <dbReference type="NCBI Taxonomy" id="1808958"/>
    <lineage>
        <taxon>Eukaryota</taxon>
        <taxon>Discoba</taxon>
        <taxon>Euglenozoa</taxon>
        <taxon>Kinetoplastea</taxon>
        <taxon>Metakinetoplastina</taxon>
        <taxon>Trypanosomatida</taxon>
        <taxon>Trypanosomatidae</taxon>
        <taxon>Novymonas</taxon>
    </lineage>
</organism>
<dbReference type="PANTHER" id="PTHR12176">
    <property type="entry name" value="SAM-DEPENDENT METHYLTRANSFERASE SUPERFAMILY PROTEIN"/>
    <property type="match status" value="1"/>
</dbReference>
<dbReference type="GO" id="GO:0008168">
    <property type="term" value="F:methyltransferase activity"/>
    <property type="evidence" value="ECO:0007669"/>
    <property type="project" value="UniProtKB-KW"/>
</dbReference>
<dbReference type="Gene3D" id="3.40.50.150">
    <property type="entry name" value="Vaccinia Virus protein VP39"/>
    <property type="match status" value="1"/>
</dbReference>
<dbReference type="AlphaFoldDB" id="A0AAW0EUU1"/>
<gene>
    <name evidence="6" type="ORF">NESM_000739400</name>
</gene>
<reference evidence="6 7" key="1">
    <citation type="journal article" date="2021" name="MBio">
        <title>A New Model Trypanosomatid, Novymonas esmeraldas: Genomic Perception of Its 'Candidatus Pandoraea novymonadis' Endosymbiont.</title>
        <authorList>
            <person name="Zakharova A."/>
            <person name="Saura A."/>
            <person name="Butenko A."/>
            <person name="Podesvova L."/>
            <person name="Warmusova S."/>
            <person name="Kostygov A.Y."/>
            <person name="Nenarokova A."/>
            <person name="Lukes J."/>
            <person name="Opperdoes F.R."/>
            <person name="Yurchenko V."/>
        </authorList>
    </citation>
    <scope>NUCLEOTIDE SEQUENCE [LARGE SCALE GENOMIC DNA]</scope>
    <source>
        <strain evidence="6 7">E262AT.01</strain>
    </source>
</reference>
<sequence>MSKYANPEYWEDRYRSNDTTFDWFVTYDNLQTILRPLLQPAEQIRVLVVGCGNSRLSANLYEHLNIKKITNVDVSPTVISQMQRRYSEMNEMQWVCADLLTTPAEKLMLELCPHDYLYDFIVDKGLVDGILGGANSFHNLYTFNKNMSRLLKRGGRFVVVSYGSPETRMDHFRRKKLNFDVEHKLLEKPMLSSSTASPTGHYHVYIMVKVGAKQGGGAGGGGGGGGAGAADGGGVESEEDDDFYDRFMTQNSAAN</sequence>
<dbReference type="GO" id="GO:0032259">
    <property type="term" value="P:methylation"/>
    <property type="evidence" value="ECO:0007669"/>
    <property type="project" value="UniProtKB-KW"/>
</dbReference>
<dbReference type="Proteomes" id="UP001430356">
    <property type="component" value="Unassembled WGS sequence"/>
</dbReference>
<dbReference type="Pfam" id="PF13847">
    <property type="entry name" value="Methyltransf_31"/>
    <property type="match status" value="1"/>
</dbReference>
<evidence type="ECO:0000259" key="5">
    <source>
        <dbReference type="Pfam" id="PF13847"/>
    </source>
</evidence>
<evidence type="ECO:0000256" key="3">
    <source>
        <dbReference type="ARBA" id="ARBA00022679"/>
    </source>
</evidence>
<dbReference type="PANTHER" id="PTHR12176:SF74">
    <property type="entry name" value="METHYLTRANSFERASE DOMAIN-CONTAINING PROTEIN"/>
    <property type="match status" value="1"/>
</dbReference>
<comment type="similarity">
    <text evidence="1">Belongs to the methyltransferase superfamily.</text>
</comment>
<evidence type="ECO:0000256" key="1">
    <source>
        <dbReference type="ARBA" id="ARBA00008361"/>
    </source>
</evidence>
<evidence type="ECO:0000313" key="6">
    <source>
        <dbReference type="EMBL" id="KAK7197858.1"/>
    </source>
</evidence>
<name>A0AAW0EUU1_9TRYP</name>
<dbReference type="EMBL" id="JAECZO010000122">
    <property type="protein sequence ID" value="KAK7197858.1"/>
    <property type="molecule type" value="Genomic_DNA"/>
</dbReference>
<feature type="compositionally biased region" description="Gly residues" evidence="4">
    <location>
        <begin position="217"/>
        <end position="235"/>
    </location>
</feature>
<protein>
    <submittedName>
        <fullName evidence="6">Nodulation protein S (NodS)/Methyltransferase domain containing protein</fullName>
    </submittedName>
</protein>
<dbReference type="InterPro" id="IPR025714">
    <property type="entry name" value="Methyltranfer_dom"/>
</dbReference>
<keyword evidence="7" id="KW-1185">Reference proteome</keyword>
<dbReference type="CDD" id="cd02440">
    <property type="entry name" value="AdoMet_MTases"/>
    <property type="match status" value="1"/>
</dbReference>
<dbReference type="InterPro" id="IPR029063">
    <property type="entry name" value="SAM-dependent_MTases_sf"/>
</dbReference>
<feature type="domain" description="Methyltransferase" evidence="5">
    <location>
        <begin position="43"/>
        <end position="163"/>
    </location>
</feature>
<evidence type="ECO:0000256" key="4">
    <source>
        <dbReference type="SAM" id="MobiDB-lite"/>
    </source>
</evidence>
<evidence type="ECO:0000313" key="7">
    <source>
        <dbReference type="Proteomes" id="UP001430356"/>
    </source>
</evidence>